<evidence type="ECO:0000313" key="3">
    <source>
        <dbReference type="Proteomes" id="UP001596516"/>
    </source>
</evidence>
<organism evidence="2 3">
    <name type="scientific">Plastorhodobacter daqingensis</name>
    <dbReference type="NCBI Taxonomy" id="1387281"/>
    <lineage>
        <taxon>Bacteria</taxon>
        <taxon>Pseudomonadati</taxon>
        <taxon>Pseudomonadota</taxon>
        <taxon>Alphaproteobacteria</taxon>
        <taxon>Rhodobacterales</taxon>
        <taxon>Paracoccaceae</taxon>
        <taxon>Plastorhodobacter</taxon>
    </lineage>
</organism>
<dbReference type="Proteomes" id="UP001596516">
    <property type="component" value="Unassembled WGS sequence"/>
</dbReference>
<feature type="compositionally biased region" description="Polar residues" evidence="1">
    <location>
        <begin position="93"/>
        <end position="108"/>
    </location>
</feature>
<sequence length="108" mass="11637">MKDDLRTSGRGGVFDNTATPSRPTVSVNVERYQAFLDGSDMTEAQKEEFLQALWSIIVSFVELGFGVHPLQEVCGKPPEVGADGAQKDFDAVSSEQPGEDGSNNGFKP</sequence>
<protein>
    <submittedName>
        <fullName evidence="2">Uncharacterized protein</fullName>
    </submittedName>
</protein>
<dbReference type="RefSeq" id="WP_377398056.1">
    <property type="nucleotide sequence ID" value="NZ_JBHTFQ010000001.1"/>
</dbReference>
<gene>
    <name evidence="2" type="ORF">ACFQXB_01555</name>
</gene>
<accession>A0ABW2UDY4</accession>
<evidence type="ECO:0000313" key="2">
    <source>
        <dbReference type="EMBL" id="MFC7702876.1"/>
    </source>
</evidence>
<feature type="region of interest" description="Disordered" evidence="1">
    <location>
        <begin position="1"/>
        <end position="21"/>
    </location>
</feature>
<reference evidence="3" key="1">
    <citation type="journal article" date="2019" name="Int. J. Syst. Evol. Microbiol.">
        <title>The Global Catalogue of Microorganisms (GCM) 10K type strain sequencing project: providing services to taxonomists for standard genome sequencing and annotation.</title>
        <authorList>
            <consortium name="The Broad Institute Genomics Platform"/>
            <consortium name="The Broad Institute Genome Sequencing Center for Infectious Disease"/>
            <person name="Wu L."/>
            <person name="Ma J."/>
        </authorList>
    </citation>
    <scope>NUCLEOTIDE SEQUENCE [LARGE SCALE GENOMIC DNA]</scope>
    <source>
        <strain evidence="3">CGMCC 1.12750</strain>
    </source>
</reference>
<proteinExistence type="predicted"/>
<keyword evidence="3" id="KW-1185">Reference proteome</keyword>
<dbReference type="EMBL" id="JBHTFQ010000001">
    <property type="protein sequence ID" value="MFC7702876.1"/>
    <property type="molecule type" value="Genomic_DNA"/>
</dbReference>
<feature type="region of interest" description="Disordered" evidence="1">
    <location>
        <begin position="76"/>
        <end position="108"/>
    </location>
</feature>
<evidence type="ECO:0000256" key="1">
    <source>
        <dbReference type="SAM" id="MobiDB-lite"/>
    </source>
</evidence>
<name>A0ABW2UDY4_9RHOB</name>
<comment type="caution">
    <text evidence="2">The sequence shown here is derived from an EMBL/GenBank/DDBJ whole genome shotgun (WGS) entry which is preliminary data.</text>
</comment>